<proteinExistence type="predicted"/>
<dbReference type="Proteomes" id="UP001159364">
    <property type="component" value="Linkage Group LG12"/>
</dbReference>
<protein>
    <recommendedName>
        <fullName evidence="4">Secreted protein</fullName>
    </recommendedName>
</protein>
<dbReference type="AlphaFoldDB" id="A0AAV8S7X8"/>
<reference evidence="2 3" key="1">
    <citation type="submission" date="2021-09" db="EMBL/GenBank/DDBJ databases">
        <title>Genomic insights and catalytic innovation underlie evolution of tropane alkaloids biosynthesis.</title>
        <authorList>
            <person name="Wang Y.-J."/>
            <person name="Tian T."/>
            <person name="Huang J.-P."/>
            <person name="Huang S.-X."/>
        </authorList>
    </citation>
    <scope>NUCLEOTIDE SEQUENCE [LARGE SCALE GENOMIC DNA]</scope>
    <source>
        <strain evidence="2">KIB-2018</strain>
        <tissue evidence="2">Leaf</tissue>
    </source>
</reference>
<comment type="caution">
    <text evidence="2">The sequence shown here is derived from an EMBL/GenBank/DDBJ whole genome shotgun (WGS) entry which is preliminary data.</text>
</comment>
<evidence type="ECO:0008006" key="4">
    <source>
        <dbReference type="Google" id="ProtNLM"/>
    </source>
</evidence>
<dbReference type="EMBL" id="JAIWQS010000012">
    <property type="protein sequence ID" value="KAJ8748189.1"/>
    <property type="molecule type" value="Genomic_DNA"/>
</dbReference>
<accession>A0AAV8S7X8</accession>
<evidence type="ECO:0000256" key="1">
    <source>
        <dbReference type="SAM" id="SignalP"/>
    </source>
</evidence>
<name>A0AAV8S7X8_9ROSI</name>
<evidence type="ECO:0000313" key="3">
    <source>
        <dbReference type="Proteomes" id="UP001159364"/>
    </source>
</evidence>
<organism evidence="2 3">
    <name type="scientific">Erythroxylum novogranatense</name>
    <dbReference type="NCBI Taxonomy" id="1862640"/>
    <lineage>
        <taxon>Eukaryota</taxon>
        <taxon>Viridiplantae</taxon>
        <taxon>Streptophyta</taxon>
        <taxon>Embryophyta</taxon>
        <taxon>Tracheophyta</taxon>
        <taxon>Spermatophyta</taxon>
        <taxon>Magnoliopsida</taxon>
        <taxon>eudicotyledons</taxon>
        <taxon>Gunneridae</taxon>
        <taxon>Pentapetalae</taxon>
        <taxon>rosids</taxon>
        <taxon>fabids</taxon>
        <taxon>Malpighiales</taxon>
        <taxon>Erythroxylaceae</taxon>
        <taxon>Erythroxylum</taxon>
    </lineage>
</organism>
<sequence length="88" mass="10049">MLAFLQGAWLCTCVLFLVVMQYTQCQCGILLYLLSLLARQHVGECTPECRKKFVGVSSFSETVWVSVPLILVCNFPHFSMLHKCFSHF</sequence>
<keyword evidence="1" id="KW-0732">Signal</keyword>
<feature type="chain" id="PRO_5043485313" description="Secreted protein" evidence="1">
    <location>
        <begin position="26"/>
        <end position="88"/>
    </location>
</feature>
<evidence type="ECO:0000313" key="2">
    <source>
        <dbReference type="EMBL" id="KAJ8748189.1"/>
    </source>
</evidence>
<gene>
    <name evidence="2" type="ORF">K2173_000597</name>
</gene>
<keyword evidence="3" id="KW-1185">Reference proteome</keyword>
<feature type="signal peptide" evidence="1">
    <location>
        <begin position="1"/>
        <end position="25"/>
    </location>
</feature>